<dbReference type="InterPro" id="IPR052976">
    <property type="entry name" value="Scoloptoxin-like"/>
</dbReference>
<proteinExistence type="predicted"/>
<evidence type="ECO:0000259" key="2">
    <source>
        <dbReference type="PROSITE" id="PS50940"/>
    </source>
</evidence>
<reference evidence="3" key="1">
    <citation type="submission" date="2020-11" db="EMBL/GenBank/DDBJ databases">
        <authorList>
            <person name="Tran Van P."/>
        </authorList>
    </citation>
    <scope>NUCLEOTIDE SEQUENCE</scope>
</reference>
<dbReference type="GO" id="GO:0005576">
    <property type="term" value="C:extracellular region"/>
    <property type="evidence" value="ECO:0007669"/>
    <property type="project" value="InterPro"/>
</dbReference>
<dbReference type="InterPro" id="IPR036508">
    <property type="entry name" value="Chitin-bd_dom_sf"/>
</dbReference>
<dbReference type="SMART" id="SM00494">
    <property type="entry name" value="ChtBD2"/>
    <property type="match status" value="1"/>
</dbReference>
<dbReference type="OrthoDB" id="6434376at2759"/>
<evidence type="ECO:0000256" key="1">
    <source>
        <dbReference type="SAM" id="SignalP"/>
    </source>
</evidence>
<feature type="chain" id="PRO_5036209000" description="Chitin-binding type-2 domain-containing protein" evidence="1">
    <location>
        <begin position="18"/>
        <end position="155"/>
    </location>
</feature>
<feature type="domain" description="Chitin-binding type-2" evidence="2">
    <location>
        <begin position="60"/>
        <end position="120"/>
    </location>
</feature>
<dbReference type="Gene3D" id="2.170.140.10">
    <property type="entry name" value="Chitin binding domain"/>
    <property type="match status" value="1"/>
</dbReference>
<dbReference type="AlphaFoldDB" id="A0A7R8X6P3"/>
<gene>
    <name evidence="3" type="ORF">DSTB1V02_LOCUS1682</name>
</gene>
<dbReference type="InterPro" id="IPR002557">
    <property type="entry name" value="Chitin-bd_dom"/>
</dbReference>
<dbReference type="PANTHER" id="PTHR22933:SF31">
    <property type="entry name" value="FI18007P1"/>
    <property type="match status" value="1"/>
</dbReference>
<dbReference type="EMBL" id="CAJPEV010000165">
    <property type="protein sequence ID" value="CAG0881693.1"/>
    <property type="molecule type" value="Genomic_DNA"/>
</dbReference>
<dbReference type="GO" id="GO:0008061">
    <property type="term" value="F:chitin binding"/>
    <property type="evidence" value="ECO:0007669"/>
    <property type="project" value="InterPro"/>
</dbReference>
<keyword evidence="4" id="KW-1185">Reference proteome</keyword>
<dbReference type="Proteomes" id="UP000677054">
    <property type="component" value="Unassembled WGS sequence"/>
</dbReference>
<feature type="signal peptide" evidence="1">
    <location>
        <begin position="1"/>
        <end position="17"/>
    </location>
</feature>
<dbReference type="Pfam" id="PF01607">
    <property type="entry name" value="CBM_14"/>
    <property type="match status" value="1"/>
</dbReference>
<dbReference type="PANTHER" id="PTHR22933">
    <property type="entry name" value="FI18007P1-RELATED"/>
    <property type="match status" value="1"/>
</dbReference>
<evidence type="ECO:0000313" key="3">
    <source>
        <dbReference type="EMBL" id="CAD7241701.1"/>
    </source>
</evidence>
<organism evidence="3">
    <name type="scientific">Darwinula stevensoni</name>
    <dbReference type="NCBI Taxonomy" id="69355"/>
    <lineage>
        <taxon>Eukaryota</taxon>
        <taxon>Metazoa</taxon>
        <taxon>Ecdysozoa</taxon>
        <taxon>Arthropoda</taxon>
        <taxon>Crustacea</taxon>
        <taxon>Oligostraca</taxon>
        <taxon>Ostracoda</taxon>
        <taxon>Podocopa</taxon>
        <taxon>Podocopida</taxon>
        <taxon>Darwinulocopina</taxon>
        <taxon>Darwinuloidea</taxon>
        <taxon>Darwinulidae</taxon>
        <taxon>Darwinula</taxon>
    </lineage>
</organism>
<name>A0A7R8X6P3_9CRUS</name>
<dbReference type="PROSITE" id="PS50940">
    <property type="entry name" value="CHIT_BIND_II"/>
    <property type="match status" value="1"/>
</dbReference>
<accession>A0A7R8X6P3</accession>
<dbReference type="SUPFAM" id="SSF57625">
    <property type="entry name" value="Invertebrate chitin-binding proteins"/>
    <property type="match status" value="1"/>
</dbReference>
<evidence type="ECO:0000313" key="4">
    <source>
        <dbReference type="Proteomes" id="UP000677054"/>
    </source>
</evidence>
<dbReference type="EMBL" id="LR899682">
    <property type="protein sequence ID" value="CAD7241701.1"/>
    <property type="molecule type" value="Genomic_DNA"/>
</dbReference>
<protein>
    <recommendedName>
        <fullName evidence="2">Chitin-binding type-2 domain-containing protein</fullName>
    </recommendedName>
</protein>
<keyword evidence="1" id="KW-0732">Signal</keyword>
<sequence length="155" mass="17349">MFKYALLALALVGAIMAHTISKRQAVDWNDPVALGEAIVAMFNGQLSFPQYNPDSLPTTKFDCSQQQHAGYYADPEMECQVFHVCNQELGIQSTFICPNMTVFSQYYLTCMWAPAVDCQASSRYYALNANLFQGPNLDYWGNTVPNQILASPNKK</sequence>